<feature type="transmembrane region" description="Helical" evidence="1">
    <location>
        <begin position="6"/>
        <end position="25"/>
    </location>
</feature>
<proteinExistence type="predicted"/>
<organism evidence="2 3">
    <name type="scientific">Moraxella ovis</name>
    <dbReference type="NCBI Taxonomy" id="29433"/>
    <lineage>
        <taxon>Bacteria</taxon>
        <taxon>Pseudomonadati</taxon>
        <taxon>Pseudomonadota</taxon>
        <taxon>Gammaproteobacteria</taxon>
        <taxon>Moraxellales</taxon>
        <taxon>Moraxellaceae</taxon>
        <taxon>Moraxella</taxon>
    </lineage>
</organism>
<dbReference type="EMBL" id="UGPW01000001">
    <property type="protein sequence ID" value="STY86108.1"/>
    <property type="molecule type" value="Genomic_DNA"/>
</dbReference>
<reference evidence="2 3" key="1">
    <citation type="submission" date="2018-06" db="EMBL/GenBank/DDBJ databases">
        <authorList>
            <consortium name="Pathogen Informatics"/>
            <person name="Doyle S."/>
        </authorList>
    </citation>
    <scope>NUCLEOTIDE SEQUENCE [LARGE SCALE GENOMIC DNA]</scope>
    <source>
        <strain evidence="2 3">NCTC11227</strain>
    </source>
</reference>
<evidence type="ECO:0000313" key="2">
    <source>
        <dbReference type="EMBL" id="STY86108.1"/>
    </source>
</evidence>
<dbReference type="AlphaFoldDB" id="A0A378PI65"/>
<evidence type="ECO:0000313" key="3">
    <source>
        <dbReference type="Proteomes" id="UP000255102"/>
    </source>
</evidence>
<name>A0A378PI65_9GAMM</name>
<sequence length="83" mass="9500">MFLYLLVSLVVSFFYSGLLFLNDYLSSKSESNFLSPIVMSLVGVMFLVIPIHLGLSLKMHILCILVVNVVGYAIYHQFRMHKK</sequence>
<gene>
    <name evidence="2" type="ORF">NCTC11227_00069</name>
</gene>
<evidence type="ECO:0000256" key="1">
    <source>
        <dbReference type="SAM" id="Phobius"/>
    </source>
</evidence>
<keyword evidence="1" id="KW-0812">Transmembrane</keyword>
<keyword evidence="1" id="KW-0472">Membrane</keyword>
<protein>
    <submittedName>
        <fullName evidence="2">Uncharacterized protein</fullName>
    </submittedName>
</protein>
<feature type="transmembrane region" description="Helical" evidence="1">
    <location>
        <begin position="32"/>
        <end position="53"/>
    </location>
</feature>
<keyword evidence="1" id="KW-1133">Transmembrane helix</keyword>
<dbReference type="Proteomes" id="UP000255102">
    <property type="component" value="Unassembled WGS sequence"/>
</dbReference>
<accession>A0A378PI65</accession>
<feature type="transmembrane region" description="Helical" evidence="1">
    <location>
        <begin position="59"/>
        <end position="75"/>
    </location>
</feature>